<dbReference type="NCBIfam" id="TIGR01988">
    <property type="entry name" value="Ubi-OHases"/>
    <property type="match status" value="1"/>
</dbReference>
<evidence type="ECO:0000313" key="9">
    <source>
        <dbReference type="EMBL" id="GLS83036.1"/>
    </source>
</evidence>
<dbReference type="PRINTS" id="PR00420">
    <property type="entry name" value="RNGMNOXGNASE"/>
</dbReference>
<evidence type="ECO:0000256" key="4">
    <source>
        <dbReference type="ARBA" id="ARBA00022630"/>
    </source>
</evidence>
<dbReference type="PANTHER" id="PTHR43876">
    <property type="entry name" value="UBIQUINONE BIOSYNTHESIS MONOOXYGENASE COQ6, MITOCHONDRIAL"/>
    <property type="match status" value="1"/>
</dbReference>
<reference evidence="9 10" key="1">
    <citation type="journal article" date="2014" name="Int. J. Syst. Evol. Microbiol.">
        <title>Complete genome sequence of Corynebacterium casei LMG S-19264T (=DSM 44701T), isolated from a smear-ripened cheese.</title>
        <authorList>
            <consortium name="US DOE Joint Genome Institute (JGI-PGF)"/>
            <person name="Walter F."/>
            <person name="Albersmeier A."/>
            <person name="Kalinowski J."/>
            <person name="Ruckert C."/>
        </authorList>
    </citation>
    <scope>NUCLEOTIDE SEQUENCE [LARGE SCALE GENOMIC DNA]</scope>
    <source>
        <strain evidence="9 10">NBRC 112785</strain>
    </source>
</reference>
<dbReference type="Proteomes" id="UP001157439">
    <property type="component" value="Unassembled WGS sequence"/>
</dbReference>
<evidence type="ECO:0000313" key="10">
    <source>
        <dbReference type="Proteomes" id="UP001157439"/>
    </source>
</evidence>
<dbReference type="Gene3D" id="3.50.50.60">
    <property type="entry name" value="FAD/NAD(P)-binding domain"/>
    <property type="match status" value="2"/>
</dbReference>
<dbReference type="EMBL" id="BSPO01000002">
    <property type="protein sequence ID" value="GLS83036.1"/>
    <property type="molecule type" value="Genomic_DNA"/>
</dbReference>
<dbReference type="Pfam" id="PF01494">
    <property type="entry name" value="FAD_binding_3"/>
    <property type="match status" value="1"/>
</dbReference>
<evidence type="ECO:0000256" key="6">
    <source>
        <dbReference type="ARBA" id="ARBA00023002"/>
    </source>
</evidence>
<keyword evidence="6" id="KW-0560">Oxidoreductase</keyword>
<dbReference type="InterPro" id="IPR018168">
    <property type="entry name" value="Ubi_Hdrlase_CS"/>
</dbReference>
<comment type="cofactor">
    <cofactor evidence="1">
        <name>FAD</name>
        <dbReference type="ChEBI" id="CHEBI:57692"/>
    </cofactor>
</comment>
<dbReference type="GO" id="GO:0006744">
    <property type="term" value="P:ubiquinone biosynthetic process"/>
    <property type="evidence" value="ECO:0007669"/>
    <property type="project" value="InterPro"/>
</dbReference>
<evidence type="ECO:0000256" key="7">
    <source>
        <dbReference type="ARBA" id="ARBA00023033"/>
    </source>
</evidence>
<evidence type="ECO:0000256" key="5">
    <source>
        <dbReference type="ARBA" id="ARBA00022827"/>
    </source>
</evidence>
<proteinExistence type="inferred from homology"/>
<dbReference type="AlphaFoldDB" id="A0AA37TX24"/>
<sequence length="406" mass="44482">MATQATSITPPIQVDIAVVGAGMVGLASALGFAQQGLSVAIVAPEESLQLSDDYQLRVSAINYASQRLLTRLGAWHHIPRKAPYQSMEVWDKDGIGRIHLDGQRLGHSDIGHIIENQAVQIGLEQALSGYPNVVRVSDKIASLSVADDAAWLATESQQMVSAKLIVGADGAHSKVRSLANIGIKFQDYGHYGLVATVHTERPHLGVARQVFLKDGPLAFLPLGNPHLSSIVWSTSPDNVKQLSECSPEQFDRQITAAFDSTLGLCNVQSARPYFPLTMRLANDFVKERIVLMGDAAHTIHPLAGQGVNLGLLDCAVLLEKVDQWQQKEADYGRRSYLVEYQRWRNSEAIEMIATMEAFKRLYAGNHPLKQGLRDLGMNLVNKAAPVKDRLVAKAMGLGRNLPRWCQ</sequence>
<protein>
    <submittedName>
        <fullName evidence="9">FAD-dependent 2-octaprenylphenol hydroxylase</fullName>
    </submittedName>
</protein>
<organism evidence="9 10">
    <name type="scientific">Paraferrimonas haliotis</name>
    <dbReference type="NCBI Taxonomy" id="2013866"/>
    <lineage>
        <taxon>Bacteria</taxon>
        <taxon>Pseudomonadati</taxon>
        <taxon>Pseudomonadota</taxon>
        <taxon>Gammaproteobacteria</taxon>
        <taxon>Alteromonadales</taxon>
        <taxon>Ferrimonadaceae</taxon>
        <taxon>Paraferrimonas</taxon>
    </lineage>
</organism>
<name>A0AA37TX24_9GAMM</name>
<keyword evidence="7" id="KW-0503">Monooxygenase</keyword>
<keyword evidence="5" id="KW-0274">FAD</keyword>
<dbReference type="GO" id="GO:0019168">
    <property type="term" value="F:2-polyprenylphenol 6-hydroxylase activity"/>
    <property type="evidence" value="ECO:0007669"/>
    <property type="project" value="TreeGrafter"/>
</dbReference>
<dbReference type="RefSeq" id="WP_095499940.1">
    <property type="nucleotide sequence ID" value="NZ_BSPO01000002.1"/>
</dbReference>
<feature type="domain" description="FAD-binding" evidence="8">
    <location>
        <begin position="14"/>
        <end position="329"/>
    </location>
</feature>
<dbReference type="GO" id="GO:0071949">
    <property type="term" value="F:FAD binding"/>
    <property type="evidence" value="ECO:0007669"/>
    <property type="project" value="InterPro"/>
</dbReference>
<dbReference type="InterPro" id="IPR010971">
    <property type="entry name" value="UbiH/COQ6"/>
</dbReference>
<comment type="pathway">
    <text evidence="2">Cofactor biosynthesis; ubiquinone biosynthesis.</text>
</comment>
<evidence type="ECO:0000256" key="3">
    <source>
        <dbReference type="ARBA" id="ARBA00005349"/>
    </source>
</evidence>
<accession>A0AA37TX24</accession>
<evidence type="ECO:0000256" key="1">
    <source>
        <dbReference type="ARBA" id="ARBA00001974"/>
    </source>
</evidence>
<dbReference type="InterPro" id="IPR051205">
    <property type="entry name" value="UbiH/COQ6_monooxygenase"/>
</dbReference>
<gene>
    <name evidence="9" type="primary">visC</name>
    <name evidence="9" type="ORF">GCM10007894_10130</name>
</gene>
<keyword evidence="10" id="KW-1185">Reference proteome</keyword>
<dbReference type="InterPro" id="IPR002938">
    <property type="entry name" value="FAD-bd"/>
</dbReference>
<evidence type="ECO:0000256" key="2">
    <source>
        <dbReference type="ARBA" id="ARBA00004749"/>
    </source>
</evidence>
<evidence type="ECO:0000259" key="8">
    <source>
        <dbReference type="Pfam" id="PF01494"/>
    </source>
</evidence>
<dbReference type="PROSITE" id="PS01304">
    <property type="entry name" value="UBIH"/>
    <property type="match status" value="1"/>
</dbReference>
<comment type="caution">
    <text evidence="9">The sequence shown here is derived from an EMBL/GenBank/DDBJ whole genome shotgun (WGS) entry which is preliminary data.</text>
</comment>
<dbReference type="PANTHER" id="PTHR43876:SF7">
    <property type="entry name" value="UBIQUINONE BIOSYNTHESIS MONOOXYGENASE COQ6, MITOCHONDRIAL"/>
    <property type="match status" value="1"/>
</dbReference>
<dbReference type="SUPFAM" id="SSF51905">
    <property type="entry name" value="FAD/NAD(P)-binding domain"/>
    <property type="match status" value="1"/>
</dbReference>
<dbReference type="InterPro" id="IPR036188">
    <property type="entry name" value="FAD/NAD-bd_sf"/>
</dbReference>
<comment type="similarity">
    <text evidence="3">Belongs to the UbiH/COQ6 family.</text>
</comment>
<keyword evidence="4" id="KW-0285">Flavoprotein</keyword>